<dbReference type="Proteomes" id="UP000806211">
    <property type="component" value="Unassembled WGS sequence"/>
</dbReference>
<dbReference type="Gene3D" id="3.30.450.20">
    <property type="entry name" value="PAS domain"/>
    <property type="match status" value="1"/>
</dbReference>
<dbReference type="Gene3D" id="3.40.50.300">
    <property type="entry name" value="P-loop containing nucleotide triphosphate hydrolases"/>
    <property type="match status" value="1"/>
</dbReference>
<dbReference type="SUPFAM" id="SSF52540">
    <property type="entry name" value="P-loop containing nucleoside triphosphate hydrolases"/>
    <property type="match status" value="1"/>
</dbReference>
<dbReference type="InterPro" id="IPR025944">
    <property type="entry name" value="Sigma_54_int_dom_CS"/>
</dbReference>
<dbReference type="InterPro" id="IPR025662">
    <property type="entry name" value="Sigma_54_int_dom_ATP-bd_1"/>
</dbReference>
<keyword evidence="3" id="KW-0805">Transcription regulation</keyword>
<evidence type="ECO:0000256" key="1">
    <source>
        <dbReference type="ARBA" id="ARBA00022741"/>
    </source>
</evidence>
<keyword evidence="4" id="KW-0804">Transcription</keyword>
<dbReference type="InterPro" id="IPR058031">
    <property type="entry name" value="AAA_lid_NorR"/>
</dbReference>
<accession>A0ABR9RCN3</accession>
<dbReference type="InterPro" id="IPR035965">
    <property type="entry name" value="PAS-like_dom_sf"/>
</dbReference>
<reference evidence="6 7" key="1">
    <citation type="submission" date="2020-10" db="EMBL/GenBank/DDBJ databases">
        <title>ChiBAC.</title>
        <authorList>
            <person name="Zenner C."/>
            <person name="Hitch T.C.A."/>
            <person name="Clavel T."/>
        </authorList>
    </citation>
    <scope>NUCLEOTIDE SEQUENCE [LARGE SCALE GENOMIC DNA]</scope>
    <source>
        <strain evidence="6 7">DSM 107456</strain>
    </source>
</reference>
<dbReference type="Pfam" id="PF00158">
    <property type="entry name" value="Sigma54_activat"/>
    <property type="match status" value="1"/>
</dbReference>
<dbReference type="Pfam" id="PF25601">
    <property type="entry name" value="AAA_lid_14"/>
    <property type="match status" value="1"/>
</dbReference>
<comment type="caution">
    <text evidence="6">The sequence shown here is derived from an EMBL/GenBank/DDBJ whole genome shotgun (WGS) entry which is preliminary data.</text>
</comment>
<dbReference type="InterPro" id="IPR010524">
    <property type="entry name" value="Sig_transdc_resp-reg_PrpR_N"/>
</dbReference>
<dbReference type="SUPFAM" id="SSF55785">
    <property type="entry name" value="PYP-like sensor domain (PAS domain)"/>
    <property type="match status" value="1"/>
</dbReference>
<dbReference type="Gene3D" id="3.40.50.2300">
    <property type="match status" value="1"/>
</dbReference>
<evidence type="ECO:0000313" key="6">
    <source>
        <dbReference type="EMBL" id="MBE5056452.1"/>
    </source>
</evidence>
<keyword evidence="1" id="KW-0547">Nucleotide-binding</keyword>
<dbReference type="SMART" id="SM00382">
    <property type="entry name" value="AAA"/>
    <property type="match status" value="1"/>
</dbReference>
<name>A0ABR9RCN3_9FIRM</name>
<protein>
    <submittedName>
        <fullName evidence="6">Sigma 54-interacting transcriptional regulator</fullName>
    </submittedName>
</protein>
<keyword evidence="2" id="KW-0067">ATP-binding</keyword>
<dbReference type="Gene3D" id="3.40.50.10660">
    <property type="entry name" value="PrpR receptor domain-like"/>
    <property type="match status" value="1"/>
</dbReference>
<gene>
    <name evidence="6" type="ORF">INF37_10665</name>
</gene>
<dbReference type="Pfam" id="PF13188">
    <property type="entry name" value="PAS_8"/>
    <property type="match status" value="1"/>
</dbReference>
<dbReference type="Gene3D" id="1.10.8.60">
    <property type="match status" value="1"/>
</dbReference>
<sequence length="636" mass="71464">MVNVIVFVPAPEMLKPVERLVERMQSDEVHIDAVHCFGTPEILHHLERYDVIVARGITYGKVQELYPEKHVTHLSFDGMDIMGALLQCREDFHPNRIGLCLKREEVQSILGGLEELCRAKIRIYEVTDEQSAIQAVDACQSDGMDAVVCGGTVGHICQGRGMPYTYIHIRSETLEHALVEAKNTAISINTERTKSNIIRMILDGNEDAVLAVDESGRILEANDQAYQLYHLAFVADWKGRRVSDIHPDLTFIGNRENPCRDGDENFLNLYGQRFLVKYKLISGETSGLGTLITTQAADKILQEERKIRRGLLQKGLSAKYSFRDIIAVSPAMQHKVEMAKKFSQAPSNVLITGETGTGKELFAHSIHAASSRAGQPFVAVNCATLPETLLESELFGYEPGAFSGASREGKTGLFELAHHGTIFLDEIGEIPVTLQAKLLRVLQEREIRRVGSTAVIPVDVRVIAATNVNIQSQIAQGKFRSDLLHRLNTLEIYIPPLRERPDDILPLVESQIRVLAAEQGKSPPLLTPQARDLLRRYAWPGNVRELRNVCERLVVLSSAQAVDEEALRDLHLFFPERESPRTVEVERPMQEPITFQIPVTMKKKDLAKELGISRTTLWRMTKRQEALRKQQEEKTP</sequence>
<dbReference type="Pfam" id="PF06506">
    <property type="entry name" value="PrpR_N"/>
    <property type="match status" value="1"/>
</dbReference>
<dbReference type="PROSITE" id="PS50045">
    <property type="entry name" value="SIGMA54_INTERACT_4"/>
    <property type="match status" value="1"/>
</dbReference>
<proteinExistence type="predicted"/>
<evidence type="ECO:0000313" key="7">
    <source>
        <dbReference type="Proteomes" id="UP000806211"/>
    </source>
</evidence>
<dbReference type="PROSITE" id="PS00688">
    <property type="entry name" value="SIGMA54_INTERACT_3"/>
    <property type="match status" value="1"/>
</dbReference>
<organism evidence="6 7">
    <name type="scientific">Pseudoflavonifractor gallinarum</name>
    <dbReference type="NCBI Taxonomy" id="2779352"/>
    <lineage>
        <taxon>Bacteria</taxon>
        <taxon>Bacillati</taxon>
        <taxon>Bacillota</taxon>
        <taxon>Clostridia</taxon>
        <taxon>Eubacteriales</taxon>
        <taxon>Oscillospiraceae</taxon>
        <taxon>Pseudoflavonifractor</taxon>
    </lineage>
</organism>
<dbReference type="PROSITE" id="PS00675">
    <property type="entry name" value="SIGMA54_INTERACT_1"/>
    <property type="match status" value="1"/>
</dbReference>
<dbReference type="SUPFAM" id="SSF159800">
    <property type="entry name" value="PrpR receptor domain-like"/>
    <property type="match status" value="1"/>
</dbReference>
<dbReference type="InterPro" id="IPR027417">
    <property type="entry name" value="P-loop_NTPase"/>
</dbReference>
<dbReference type="InterPro" id="IPR002078">
    <property type="entry name" value="Sigma_54_int"/>
</dbReference>
<evidence type="ECO:0000256" key="4">
    <source>
        <dbReference type="ARBA" id="ARBA00023163"/>
    </source>
</evidence>
<evidence type="ECO:0000259" key="5">
    <source>
        <dbReference type="PROSITE" id="PS50045"/>
    </source>
</evidence>
<dbReference type="CDD" id="cd00009">
    <property type="entry name" value="AAA"/>
    <property type="match status" value="1"/>
</dbReference>
<evidence type="ECO:0000256" key="2">
    <source>
        <dbReference type="ARBA" id="ARBA00022840"/>
    </source>
</evidence>
<keyword evidence="7" id="KW-1185">Reference proteome</keyword>
<dbReference type="InterPro" id="IPR003593">
    <property type="entry name" value="AAA+_ATPase"/>
</dbReference>
<dbReference type="InterPro" id="IPR000014">
    <property type="entry name" value="PAS"/>
</dbReference>
<dbReference type="RefSeq" id="WP_193538249.1">
    <property type="nucleotide sequence ID" value="NZ_JADCKF010000009.1"/>
</dbReference>
<feature type="domain" description="Sigma-54 factor interaction" evidence="5">
    <location>
        <begin position="325"/>
        <end position="555"/>
    </location>
</feature>
<evidence type="ECO:0000256" key="3">
    <source>
        <dbReference type="ARBA" id="ARBA00023015"/>
    </source>
</evidence>
<dbReference type="PANTHER" id="PTHR32071">
    <property type="entry name" value="TRANSCRIPTIONAL REGULATORY PROTEIN"/>
    <property type="match status" value="1"/>
</dbReference>
<dbReference type="EMBL" id="JADCKF010000009">
    <property type="protein sequence ID" value="MBE5056452.1"/>
    <property type="molecule type" value="Genomic_DNA"/>
</dbReference>